<dbReference type="EMBL" id="CP000681">
    <property type="protein sequence ID" value="ABP77651.1"/>
    <property type="molecule type" value="Genomic_DNA"/>
</dbReference>
<evidence type="ECO:0000313" key="3">
    <source>
        <dbReference type="EMBL" id="ABP77651.1"/>
    </source>
</evidence>
<dbReference type="Gene3D" id="3.30.420.10">
    <property type="entry name" value="Ribonuclease H-like superfamily/Ribonuclease H"/>
    <property type="match status" value="1"/>
</dbReference>
<dbReference type="GO" id="GO:0003676">
    <property type="term" value="F:nucleic acid binding"/>
    <property type="evidence" value="ECO:0007669"/>
    <property type="project" value="InterPro"/>
</dbReference>
<gene>
    <name evidence="3" type="ordered locus">Sputcn32_3946</name>
</gene>
<reference evidence="3" key="1">
    <citation type="submission" date="2007-04" db="EMBL/GenBank/DDBJ databases">
        <title>Complete sequence of Shewanella putrefaciens CN-32.</title>
        <authorList>
            <consortium name="US DOE Joint Genome Institute"/>
            <person name="Copeland A."/>
            <person name="Lucas S."/>
            <person name="Lapidus A."/>
            <person name="Barry K."/>
            <person name="Detter J.C."/>
            <person name="Glavina del Rio T."/>
            <person name="Hammon N."/>
            <person name="Israni S."/>
            <person name="Dalin E."/>
            <person name="Tice H."/>
            <person name="Pitluck S."/>
            <person name="Chain P."/>
            <person name="Malfatti S."/>
            <person name="Shin M."/>
            <person name="Vergez L."/>
            <person name="Schmutz J."/>
            <person name="Larimer F."/>
            <person name="Land M."/>
            <person name="Hauser L."/>
            <person name="Kyrpides N."/>
            <person name="Mikhailova N."/>
            <person name="Romine M.F."/>
            <person name="Fredrickson J."/>
            <person name="Tiedje J."/>
            <person name="Richardson P."/>
        </authorList>
    </citation>
    <scope>NUCLEOTIDE SEQUENCE [LARGE SCALE GENOMIC DNA]</scope>
    <source>
        <strain evidence="3">CN-32</strain>
    </source>
</reference>
<dbReference type="AlphaFoldDB" id="A4YCG8"/>
<feature type="compositionally biased region" description="Basic residues" evidence="1">
    <location>
        <begin position="147"/>
        <end position="162"/>
    </location>
</feature>
<dbReference type="HOGENOM" id="CLU_019011_1_1_6"/>
<dbReference type="PROSITE" id="PS50994">
    <property type="entry name" value="INTEGRASE"/>
    <property type="match status" value="1"/>
</dbReference>
<name>A4YCG8_SHEPC</name>
<dbReference type="GO" id="GO:0015074">
    <property type="term" value="P:DNA integration"/>
    <property type="evidence" value="ECO:0007669"/>
    <property type="project" value="InterPro"/>
</dbReference>
<proteinExistence type="predicted"/>
<evidence type="ECO:0000256" key="1">
    <source>
        <dbReference type="SAM" id="MobiDB-lite"/>
    </source>
</evidence>
<protein>
    <submittedName>
        <fullName evidence="3">Integrase, catalytic region</fullName>
    </submittedName>
</protein>
<dbReference type="Pfam" id="PF09299">
    <property type="entry name" value="Mu-transpos_C"/>
    <property type="match status" value="1"/>
</dbReference>
<feature type="region of interest" description="Disordered" evidence="1">
    <location>
        <begin position="142"/>
        <end position="163"/>
    </location>
</feature>
<feature type="domain" description="Integrase catalytic" evidence="2">
    <location>
        <begin position="261"/>
        <end position="472"/>
    </location>
</feature>
<feature type="region of interest" description="Disordered" evidence="1">
    <location>
        <begin position="658"/>
        <end position="696"/>
    </location>
</feature>
<dbReference type="STRING" id="319224.Sputcn32_3946"/>
<dbReference type="InterPro" id="IPR012337">
    <property type="entry name" value="RNaseH-like_sf"/>
</dbReference>
<accession>A4YCG8</accession>
<sequence>MFPVNQVFKRGELYYRLLWLDGELSFWIDLYSKTAWPEQIAVTGIEQLLIQQEITRVDDPCFSLVARSVEEGSTDWQKREHAWSIIKDDIESTALFYPRERGAAVKRMMAVSGATHQTINRFIRRYWQRGMCKNALLPDYANSGAKGKPRQSGKAKLGRPRTVRPGVGTNITPVIERVFHQVITSKLLIEKNTAVSQAYAGALNLIGALMPELQPEELPTPEQFRYFYQSRYAKTLVVEKQHSAVKFAKDIRPLKSTSTAETFGPGHRYQIDATIADVYLLSEYDRSRIVGRPVIYIVQDVFSRMVVGLYIGFEGPSWVSAMIALAHIVEDKVAYCQRCGVEISEDDWPTNGLPAVILADKGEINGTKVEKFAEAFGVRIENATARRGDAKGIVERAFRTVQDEFKPYTPGVVEAVISTKRGGHDYRQDATLNLPEFTRIILACVLYHNTDKGLEGYDRTEDMPTDLPLIPIELWRWGVSNLTGRLRTAPEQLVQINLMPHFEATVSELGVNLFNCFYTCPEMIKAGWLHRSGTKRPGKVLVAYDPRTADHIYIRPSSDLSEYWVCELTDRSRRFRGLSFWDVWLITKEERKTDAKVRMTTAVAKGKLIQQIESIVAEADEKRTEIKRPRVKELGQHIRQNKQLEKSVERQVTAFRPERTEMSTPAPVVPIRGNKPENYSFPDMTDLIFGEDADND</sequence>
<dbReference type="eggNOG" id="COG2801">
    <property type="taxonomic scope" value="Bacteria"/>
</dbReference>
<dbReference type="InterPro" id="IPR001584">
    <property type="entry name" value="Integrase_cat-core"/>
</dbReference>
<dbReference type="KEGG" id="spc:Sputcn32_3946"/>
<dbReference type="InterPro" id="IPR015378">
    <property type="entry name" value="Transposase-like_Mu_C"/>
</dbReference>
<organism evidence="3">
    <name type="scientific">Shewanella putrefaciens (strain CN-32 / ATCC BAA-453)</name>
    <dbReference type="NCBI Taxonomy" id="319224"/>
    <lineage>
        <taxon>Bacteria</taxon>
        <taxon>Pseudomonadati</taxon>
        <taxon>Pseudomonadota</taxon>
        <taxon>Gammaproteobacteria</taxon>
        <taxon>Alteromonadales</taxon>
        <taxon>Shewanellaceae</taxon>
        <taxon>Shewanella</taxon>
    </lineage>
</organism>
<evidence type="ECO:0000259" key="2">
    <source>
        <dbReference type="PROSITE" id="PS50994"/>
    </source>
</evidence>
<dbReference type="InterPro" id="IPR036397">
    <property type="entry name" value="RNaseH_sf"/>
</dbReference>
<dbReference type="SUPFAM" id="SSF53098">
    <property type="entry name" value="Ribonuclease H-like"/>
    <property type="match status" value="1"/>
</dbReference>